<name>A0AAU8DJQ6_9ACTN</name>
<gene>
    <name evidence="1" type="ORF">ABLG96_11980</name>
</gene>
<dbReference type="RefSeq" id="WP_353647621.1">
    <property type="nucleotide sequence ID" value="NZ_CP159218.1"/>
</dbReference>
<proteinExistence type="predicted"/>
<dbReference type="AlphaFoldDB" id="A0AAU8DJQ6"/>
<organism evidence="1">
    <name type="scientific">Nakamurella sp. A5-74</name>
    <dbReference type="NCBI Taxonomy" id="3158264"/>
    <lineage>
        <taxon>Bacteria</taxon>
        <taxon>Bacillati</taxon>
        <taxon>Actinomycetota</taxon>
        <taxon>Actinomycetes</taxon>
        <taxon>Nakamurellales</taxon>
        <taxon>Nakamurellaceae</taxon>
        <taxon>Nakamurella</taxon>
    </lineage>
</organism>
<accession>A0AAU8DJQ6</accession>
<protein>
    <submittedName>
        <fullName evidence="1">Uncharacterized protein</fullName>
    </submittedName>
</protein>
<dbReference type="EMBL" id="CP159218">
    <property type="protein sequence ID" value="XCG62005.1"/>
    <property type="molecule type" value="Genomic_DNA"/>
</dbReference>
<sequence length="64" mass="6791">MVQPETAKELGDLILEIADAEKDTSKTHFAQDVSPLAKQMRTVARWIEVSARLAAAGTAPAVAA</sequence>
<reference evidence="1" key="1">
    <citation type="submission" date="2024-05" db="EMBL/GenBank/DDBJ databases">
        <authorList>
            <person name="Cai S.Y."/>
            <person name="Jin L.M."/>
            <person name="Li H.R."/>
        </authorList>
    </citation>
    <scope>NUCLEOTIDE SEQUENCE</scope>
    <source>
        <strain evidence="1">A5-74</strain>
    </source>
</reference>
<evidence type="ECO:0000313" key="1">
    <source>
        <dbReference type="EMBL" id="XCG62005.1"/>
    </source>
</evidence>